<proteinExistence type="inferred from homology"/>
<evidence type="ECO:0000259" key="5">
    <source>
        <dbReference type="Pfam" id="PF24137"/>
    </source>
</evidence>
<keyword evidence="3" id="KW-0732">Signal</keyword>
<dbReference type="EMBL" id="JMSE01001562">
    <property type="protein sequence ID" value="KDN59979.1"/>
    <property type="molecule type" value="Genomic_DNA"/>
</dbReference>
<comment type="similarity">
    <text evidence="2">Belongs to the Diels-Alderase family.</text>
</comment>
<evidence type="ECO:0000256" key="3">
    <source>
        <dbReference type="SAM" id="SignalP"/>
    </source>
</evidence>
<feature type="domain" description="Diels-Alderase C-terminal" evidence="4">
    <location>
        <begin position="266"/>
        <end position="410"/>
    </location>
</feature>
<reference evidence="7" key="1">
    <citation type="journal article" date="2014" name="Genome Announc.">
        <title>Draft genome sequence of Colletotrichum sublineola, a destructive pathogen of cultivated sorghum.</title>
        <authorList>
            <person name="Baroncelli R."/>
            <person name="Sanz-Martin J.M."/>
            <person name="Rech G.E."/>
            <person name="Sukno S.A."/>
            <person name="Thon M.R."/>
        </authorList>
    </citation>
    <scope>NUCLEOTIDE SEQUENCE [LARGE SCALE GENOMIC DNA]</scope>
    <source>
        <strain evidence="7">TX430BB</strain>
    </source>
</reference>
<accession>A0A066WX22</accession>
<gene>
    <name evidence="6" type="ORF">CSUB01_11647</name>
</gene>
<protein>
    <recommendedName>
        <fullName evidence="8">Diels-Alderase</fullName>
    </recommendedName>
</protein>
<evidence type="ECO:0000259" key="4">
    <source>
        <dbReference type="Pfam" id="PF22903"/>
    </source>
</evidence>
<dbReference type="STRING" id="1173701.A0A066WX22"/>
<feature type="domain" description="Diels-Alderase N-terminal" evidence="5">
    <location>
        <begin position="88"/>
        <end position="263"/>
    </location>
</feature>
<dbReference type="Proteomes" id="UP000027238">
    <property type="component" value="Unassembled WGS sequence"/>
</dbReference>
<keyword evidence="7" id="KW-1185">Reference proteome</keyword>
<dbReference type="InterPro" id="IPR056402">
    <property type="entry name" value="DA_N"/>
</dbReference>
<evidence type="ECO:0000313" key="7">
    <source>
        <dbReference type="Proteomes" id="UP000027238"/>
    </source>
</evidence>
<dbReference type="AlphaFoldDB" id="A0A066WX22"/>
<dbReference type="Pfam" id="PF24137">
    <property type="entry name" value="DA_N"/>
    <property type="match status" value="1"/>
</dbReference>
<sequence>MIVANSLLPITLLALSACGNQIWLEPWPLHWKSPTLNGLAAEEQQLPLTDNIGSSGCQISNLTAYEMAKGRKLVDITTGATENFEIPKINPLNSSAGEQWAFDGVSADGMQSFIFGFYRDPNYSILGAGNFRLSLEFGFADGSRFAELYYAEESVLETCPQGIRGMWYSKKEGYHFSFLVNADMSESLIILHSDTIKGTITTKSKALPIAADGHVWPNENATTEPVRHLHWSQPIPAGTLDFDVEIKGKKITWSGIGGHERFWTAFSWFTCLKNLQGLRAMLGPYVLTFFRFESNLDHGHVHQSVALFRDGIPVFRSTSATPSDTDDYVLAQKTYGGAVTGTLKDKVTGFDLELVSPSKKRHYTFFVEHANVAFEYVLGEGVGGSGFTGIARGGHIGQDQYEGVSLSEALTFPKNSPLFQSNYVD</sequence>
<feature type="signal peptide" evidence="3">
    <location>
        <begin position="1"/>
        <end position="24"/>
    </location>
</feature>
<dbReference type="eggNOG" id="ENOG502SK1F">
    <property type="taxonomic scope" value="Eukaryota"/>
</dbReference>
<dbReference type="HOGENOM" id="CLU_041924_1_0_1"/>
<feature type="chain" id="PRO_5001634236" description="Diels-Alderase" evidence="3">
    <location>
        <begin position="25"/>
        <end position="425"/>
    </location>
</feature>
<dbReference type="GO" id="GO:0016853">
    <property type="term" value="F:isomerase activity"/>
    <property type="evidence" value="ECO:0007669"/>
    <property type="project" value="UniProtKB-KW"/>
</dbReference>
<evidence type="ECO:0008006" key="8">
    <source>
        <dbReference type="Google" id="ProtNLM"/>
    </source>
</evidence>
<dbReference type="InterPro" id="IPR054499">
    <property type="entry name" value="DA_C"/>
</dbReference>
<dbReference type="OrthoDB" id="5344254at2759"/>
<evidence type="ECO:0000256" key="2">
    <source>
        <dbReference type="ARBA" id="ARBA00046325"/>
    </source>
</evidence>
<dbReference type="OMA" id="GGHERFW"/>
<evidence type="ECO:0000256" key="1">
    <source>
        <dbReference type="ARBA" id="ARBA00023235"/>
    </source>
</evidence>
<comment type="caution">
    <text evidence="6">The sequence shown here is derived from an EMBL/GenBank/DDBJ whole genome shotgun (WGS) entry which is preliminary data.</text>
</comment>
<keyword evidence="1" id="KW-0413">Isomerase</keyword>
<name>A0A066WX22_COLSU</name>
<dbReference type="Pfam" id="PF22903">
    <property type="entry name" value="DA_C"/>
    <property type="match status" value="1"/>
</dbReference>
<organism evidence="6 7">
    <name type="scientific">Colletotrichum sublineola</name>
    <name type="common">Sorghum anthracnose fungus</name>
    <dbReference type="NCBI Taxonomy" id="1173701"/>
    <lineage>
        <taxon>Eukaryota</taxon>
        <taxon>Fungi</taxon>
        <taxon>Dikarya</taxon>
        <taxon>Ascomycota</taxon>
        <taxon>Pezizomycotina</taxon>
        <taxon>Sordariomycetes</taxon>
        <taxon>Hypocreomycetidae</taxon>
        <taxon>Glomerellales</taxon>
        <taxon>Glomerellaceae</taxon>
        <taxon>Colletotrichum</taxon>
        <taxon>Colletotrichum graminicola species complex</taxon>
    </lineage>
</organism>
<evidence type="ECO:0000313" key="6">
    <source>
        <dbReference type="EMBL" id="KDN59979.1"/>
    </source>
</evidence>